<feature type="transmembrane region" description="Helical" evidence="1">
    <location>
        <begin position="98"/>
        <end position="116"/>
    </location>
</feature>
<feature type="transmembrane region" description="Helical" evidence="1">
    <location>
        <begin position="328"/>
        <end position="349"/>
    </location>
</feature>
<dbReference type="Proteomes" id="UP000050497">
    <property type="component" value="Unassembled WGS sequence"/>
</dbReference>
<dbReference type="STRING" id="1653334.GA0071312_1973"/>
<dbReference type="AlphaFoldDB" id="A0A0P7Y2Z0"/>
<evidence type="ECO:0000313" key="4">
    <source>
        <dbReference type="Proteomes" id="UP000050497"/>
    </source>
</evidence>
<dbReference type="GO" id="GO:0015098">
    <property type="term" value="F:molybdate ion transmembrane transporter activity"/>
    <property type="evidence" value="ECO:0007669"/>
    <property type="project" value="InterPro"/>
</dbReference>
<keyword evidence="1" id="KW-1133">Transmembrane helix</keyword>
<dbReference type="Pfam" id="PF16983">
    <property type="entry name" value="MFS_MOT1"/>
    <property type="match status" value="2"/>
</dbReference>
<dbReference type="PANTHER" id="PTHR31970:SF9">
    <property type="entry name" value="MOLYBDATE TRANSPORTER 2"/>
    <property type="match status" value="1"/>
</dbReference>
<feature type="transmembrane region" description="Helical" evidence="1">
    <location>
        <begin position="137"/>
        <end position="158"/>
    </location>
</feature>
<dbReference type="EMBL" id="LJSX01000012">
    <property type="protein sequence ID" value="KPQ10817.1"/>
    <property type="molecule type" value="Genomic_DNA"/>
</dbReference>
<sequence>MTTPEPRLGFEAVQHLTKCYMIRAFAPSGAFPISAFRAEEYVSESTGTPFSGRTTPLPGRPFGFGPGEWSGAFGDLGTLLPLTLGAIAVAGLAPTPVFLGFAVFLIASALIYRLPVPVQPMKAIAAVMLTTQIGPEAVALSGVLIGIVLLGLGASGWITRVVRLVPQSVLAGLQLGLGMALAVVAFELMASAYLIAAVALAILAIGLRFTQIPAVPVALVAMAGLGMLLGVPGITVSADAGFAPPAWPALADWHGALANLVLPQLALTFTNAILLTALIAGDHFREQAAHVTPRRLCLTTGFANLALTPFGALPMCHGAGGLAAHHRFGARSGGALVILALVLSAIALAPGDLGYTLLAVIPLAGLGALLLVTAGALIFTRRVFDSRPSCWPVIAVTGLMVLAIDPFWGLVAGMLAEAARTRLVRAYFARRVD</sequence>
<dbReference type="EMBL" id="FMBM01000002">
    <property type="protein sequence ID" value="SCC81043.1"/>
    <property type="molecule type" value="Genomic_DNA"/>
</dbReference>
<dbReference type="Proteomes" id="UP000182800">
    <property type="component" value="Unassembled WGS sequence"/>
</dbReference>
<feature type="transmembrane region" description="Helical" evidence="1">
    <location>
        <begin position="355"/>
        <end position="379"/>
    </location>
</feature>
<evidence type="ECO:0000313" key="5">
    <source>
        <dbReference type="Proteomes" id="UP000182800"/>
    </source>
</evidence>
<name>A0A0P7Y2Z0_9HYPH</name>
<organism evidence="2 4">
    <name type="scientific">Saliniramus fredricksonii</name>
    <dbReference type="NCBI Taxonomy" id="1653334"/>
    <lineage>
        <taxon>Bacteria</taxon>
        <taxon>Pseudomonadati</taxon>
        <taxon>Pseudomonadota</taxon>
        <taxon>Alphaproteobacteria</taxon>
        <taxon>Hyphomicrobiales</taxon>
        <taxon>Salinarimonadaceae</taxon>
        <taxon>Saliniramus</taxon>
    </lineage>
</organism>
<feature type="transmembrane region" description="Helical" evidence="1">
    <location>
        <begin position="217"/>
        <end position="236"/>
    </location>
</feature>
<gene>
    <name evidence="3" type="ORF">GA0071312_1973</name>
    <name evidence="2" type="ORF">HLUCCO17_09010</name>
</gene>
<feature type="transmembrane region" description="Helical" evidence="1">
    <location>
        <begin position="391"/>
        <end position="416"/>
    </location>
</feature>
<reference evidence="2 4" key="1">
    <citation type="submission" date="2015-09" db="EMBL/GenBank/DDBJ databases">
        <title>Identification and resolution of microdiversity through metagenomic sequencing of parallel consortia.</title>
        <authorList>
            <person name="Nelson W.C."/>
            <person name="Romine M.F."/>
            <person name="Lindemann S.R."/>
        </authorList>
    </citation>
    <scope>NUCLEOTIDE SEQUENCE [LARGE SCALE GENOMIC DNA]</scope>
    <source>
        <strain evidence="2">HL-109</strain>
    </source>
</reference>
<accession>A0A0P7Y2Z0</accession>
<dbReference type="PATRIC" id="fig|1653334.4.peg.2903"/>
<protein>
    <submittedName>
        <fullName evidence="3">Molybdate transporter of MFS superfamily protein</fullName>
    </submittedName>
    <submittedName>
        <fullName evidence="2">SulP family sulfate permease</fullName>
    </submittedName>
</protein>
<proteinExistence type="predicted"/>
<keyword evidence="1" id="KW-0472">Membrane</keyword>
<dbReference type="PANTHER" id="PTHR31970">
    <property type="match status" value="1"/>
</dbReference>
<feature type="transmembrane region" description="Helical" evidence="1">
    <location>
        <begin position="178"/>
        <end position="205"/>
    </location>
</feature>
<keyword evidence="5" id="KW-1185">Reference proteome</keyword>
<keyword evidence="1" id="KW-0812">Transmembrane</keyword>
<comment type="caution">
    <text evidence="2">The sequence shown here is derived from an EMBL/GenBank/DDBJ whole genome shotgun (WGS) entry which is preliminary data.</text>
</comment>
<dbReference type="InterPro" id="IPR031563">
    <property type="entry name" value="MOT1/MOT2"/>
</dbReference>
<reference evidence="3 5" key="2">
    <citation type="submission" date="2016-08" db="EMBL/GenBank/DDBJ databases">
        <authorList>
            <person name="Varghese N."/>
            <person name="Submissions Spin"/>
        </authorList>
    </citation>
    <scope>NUCLEOTIDE SEQUENCE [LARGE SCALE GENOMIC DNA]</scope>
    <source>
        <strain evidence="3 5">HL-109</strain>
    </source>
</reference>
<evidence type="ECO:0000313" key="2">
    <source>
        <dbReference type="EMBL" id="KPQ10817.1"/>
    </source>
</evidence>
<evidence type="ECO:0000313" key="3">
    <source>
        <dbReference type="EMBL" id="SCC81043.1"/>
    </source>
</evidence>
<feature type="transmembrane region" description="Helical" evidence="1">
    <location>
        <begin position="256"/>
        <end position="280"/>
    </location>
</feature>
<evidence type="ECO:0000256" key="1">
    <source>
        <dbReference type="SAM" id="Phobius"/>
    </source>
</evidence>